<keyword evidence="12" id="KW-0456">Lyase</keyword>
<feature type="domain" description="Formamidopyrimidine-DNA glycosylase catalytic" evidence="19">
    <location>
        <begin position="2"/>
        <end position="135"/>
    </location>
</feature>
<comment type="catalytic activity">
    <reaction evidence="1">
        <text>Hydrolysis of DNA containing ring-opened 7-methylguanine residues, releasing 2,6-diamino-4-hydroxy-5-(N-methyl)formamidopyrimidine.</text>
        <dbReference type="EC" id="3.2.2.23"/>
    </reaction>
</comment>
<evidence type="ECO:0000256" key="10">
    <source>
        <dbReference type="ARBA" id="ARBA00023125"/>
    </source>
</evidence>
<comment type="subunit">
    <text evidence="4">Monomer.</text>
</comment>
<dbReference type="PANTHER" id="PTHR22993">
    <property type="entry name" value="FORMAMIDOPYRIMIDINE-DNA GLYCOSYLASE"/>
    <property type="match status" value="1"/>
</dbReference>
<keyword evidence="10" id="KW-0238">DNA-binding</keyword>
<name>A0A021VSJ0_9CELL</name>
<dbReference type="InterPro" id="IPR012319">
    <property type="entry name" value="FPG_cat"/>
</dbReference>
<evidence type="ECO:0000256" key="17">
    <source>
        <dbReference type="SAM" id="MobiDB-lite"/>
    </source>
</evidence>
<evidence type="ECO:0000256" key="15">
    <source>
        <dbReference type="ARBA" id="ARBA00044632"/>
    </source>
</evidence>
<dbReference type="Pfam" id="PF06831">
    <property type="entry name" value="H2TH"/>
    <property type="match status" value="1"/>
</dbReference>
<dbReference type="SMART" id="SM01232">
    <property type="entry name" value="H2TH"/>
    <property type="match status" value="1"/>
</dbReference>
<dbReference type="GO" id="GO:0006284">
    <property type="term" value="P:base-excision repair"/>
    <property type="evidence" value="ECO:0007669"/>
    <property type="project" value="InterPro"/>
</dbReference>
<evidence type="ECO:0000259" key="18">
    <source>
        <dbReference type="PROSITE" id="PS51066"/>
    </source>
</evidence>
<feature type="region of interest" description="Disordered" evidence="17">
    <location>
        <begin position="306"/>
        <end position="334"/>
    </location>
</feature>
<evidence type="ECO:0000256" key="13">
    <source>
        <dbReference type="ARBA" id="ARBA00023268"/>
    </source>
</evidence>
<evidence type="ECO:0000313" key="20">
    <source>
        <dbReference type="EMBL" id="EYR63010.1"/>
    </source>
</evidence>
<protein>
    <submittedName>
        <fullName evidence="20">Formamidopyrimidine-DNA glycosylase</fullName>
    </submittedName>
</protein>
<evidence type="ECO:0000256" key="7">
    <source>
        <dbReference type="ARBA" id="ARBA00022771"/>
    </source>
</evidence>
<evidence type="ECO:0000256" key="5">
    <source>
        <dbReference type="ARBA" id="ARBA00022723"/>
    </source>
</evidence>
<sequence length="334" mass="36151">MPELPEVETVRDGLARHVLGRRVESVEVRRDSAVRRQEGSVGEFTGRLTGRSLSAAVRRGKFLWLLLDRPDRGPEEGADAGEALLAHLGMSGQLLVRDAVTPPLEHPHLRARLHLAATAHDGPLVLDFVDQRTFGHLTVVDLVPTVDGAPGGHGSAVPAVPEPVAHIARDLLDPALDRPALVARLRGRRTDVKRALLDQTLVSGVGNIYADEALWRARLHYARPTDALRPAAVGALLDAAAAVMTEALRVGGTSFDALYVNVNGASGYFDRSLAVYGQEGRPCTRCGAVVVREPFMNRSSFRCPRCQPRPRGRGVRASAARRPDRTRRTGPFTA</sequence>
<dbReference type="CDD" id="cd08966">
    <property type="entry name" value="EcFpg-like_N"/>
    <property type="match status" value="1"/>
</dbReference>
<dbReference type="Pfam" id="PF01149">
    <property type="entry name" value="Fapy_DNA_glyco"/>
    <property type="match status" value="1"/>
</dbReference>
<keyword evidence="14" id="KW-0326">Glycosidase</keyword>
<dbReference type="SMART" id="SM00898">
    <property type="entry name" value="Fapy_DNA_glyco"/>
    <property type="match status" value="1"/>
</dbReference>
<dbReference type="NCBIfam" id="NF002211">
    <property type="entry name" value="PRK01103.1"/>
    <property type="match status" value="1"/>
</dbReference>
<dbReference type="PROSITE" id="PS51066">
    <property type="entry name" value="ZF_FPG_2"/>
    <property type="match status" value="1"/>
</dbReference>
<organism evidence="20 21">
    <name type="scientific">Actinotalea ferrariae CF5-4</name>
    <dbReference type="NCBI Taxonomy" id="948458"/>
    <lineage>
        <taxon>Bacteria</taxon>
        <taxon>Bacillati</taxon>
        <taxon>Actinomycetota</taxon>
        <taxon>Actinomycetes</taxon>
        <taxon>Micrococcales</taxon>
        <taxon>Cellulomonadaceae</taxon>
        <taxon>Actinotalea</taxon>
    </lineage>
</organism>
<gene>
    <name evidence="20" type="ORF">N866_03735</name>
</gene>
<dbReference type="GO" id="GO:0003690">
    <property type="term" value="F:double-stranded DNA binding"/>
    <property type="evidence" value="ECO:0007669"/>
    <property type="project" value="UniProtKB-ARBA"/>
</dbReference>
<keyword evidence="11" id="KW-0234">DNA repair</keyword>
<evidence type="ECO:0000256" key="2">
    <source>
        <dbReference type="ARBA" id="ARBA00001947"/>
    </source>
</evidence>
<dbReference type="AlphaFoldDB" id="A0A021VSJ0"/>
<keyword evidence="6" id="KW-0227">DNA damage</keyword>
<dbReference type="NCBIfam" id="TIGR00577">
    <property type="entry name" value="fpg"/>
    <property type="match status" value="1"/>
</dbReference>
<dbReference type="EMBL" id="AXCW01000139">
    <property type="protein sequence ID" value="EYR63010.1"/>
    <property type="molecule type" value="Genomic_DNA"/>
</dbReference>
<evidence type="ECO:0000313" key="21">
    <source>
        <dbReference type="Proteomes" id="UP000019753"/>
    </source>
</evidence>
<evidence type="ECO:0000256" key="1">
    <source>
        <dbReference type="ARBA" id="ARBA00001668"/>
    </source>
</evidence>
<dbReference type="GO" id="GO:0006979">
    <property type="term" value="P:response to oxidative stress"/>
    <property type="evidence" value="ECO:0007669"/>
    <property type="project" value="UniProtKB-ARBA"/>
</dbReference>
<comment type="catalytic activity">
    <reaction evidence="15">
        <text>2'-deoxyribonucleotide-(2'-deoxyribose 5'-phosphate)-2'-deoxyribonucleotide-DNA = a 3'-end 2'-deoxyribonucleotide-(2,3-dehydro-2,3-deoxyribose 5'-phosphate)-DNA + a 5'-end 5'-phospho-2'-deoxyribonucleoside-DNA + H(+)</text>
        <dbReference type="Rhea" id="RHEA:66592"/>
        <dbReference type="Rhea" id="RHEA-COMP:13180"/>
        <dbReference type="Rhea" id="RHEA-COMP:16897"/>
        <dbReference type="Rhea" id="RHEA-COMP:17067"/>
        <dbReference type="ChEBI" id="CHEBI:15378"/>
        <dbReference type="ChEBI" id="CHEBI:136412"/>
        <dbReference type="ChEBI" id="CHEBI:157695"/>
        <dbReference type="ChEBI" id="CHEBI:167181"/>
        <dbReference type="EC" id="4.2.99.18"/>
    </reaction>
</comment>
<evidence type="ECO:0000256" key="14">
    <source>
        <dbReference type="ARBA" id="ARBA00023295"/>
    </source>
</evidence>
<dbReference type="SUPFAM" id="SSF46946">
    <property type="entry name" value="S13-like H2TH domain"/>
    <property type="match status" value="1"/>
</dbReference>
<dbReference type="InterPro" id="IPR020629">
    <property type="entry name" value="FPG_Glyclase"/>
</dbReference>
<evidence type="ECO:0000256" key="16">
    <source>
        <dbReference type="PROSITE-ProRule" id="PRU00391"/>
    </source>
</evidence>
<accession>A0A021VSJ0</accession>
<dbReference type="GO" id="GO:0034039">
    <property type="term" value="F:8-oxo-7,8-dihydroguanine DNA N-glycosylase activity"/>
    <property type="evidence" value="ECO:0007669"/>
    <property type="project" value="TreeGrafter"/>
</dbReference>
<comment type="similarity">
    <text evidence="3">Belongs to the FPG family.</text>
</comment>
<keyword evidence="8" id="KW-0378">Hydrolase</keyword>
<evidence type="ECO:0000256" key="12">
    <source>
        <dbReference type="ARBA" id="ARBA00023239"/>
    </source>
</evidence>
<evidence type="ECO:0000256" key="3">
    <source>
        <dbReference type="ARBA" id="ARBA00009409"/>
    </source>
</evidence>
<evidence type="ECO:0000259" key="19">
    <source>
        <dbReference type="PROSITE" id="PS51068"/>
    </source>
</evidence>
<reference evidence="20 21" key="1">
    <citation type="submission" date="2014-01" db="EMBL/GenBank/DDBJ databases">
        <title>Actinotalea ferrariae CF5-4.</title>
        <authorList>
            <person name="Chen F."/>
            <person name="Li Y."/>
            <person name="Wang G."/>
        </authorList>
    </citation>
    <scope>NUCLEOTIDE SEQUENCE [LARGE SCALE GENOMIC DNA]</scope>
    <source>
        <strain evidence="20 21">CF5-4</strain>
    </source>
</reference>
<comment type="cofactor">
    <cofactor evidence="2">
        <name>Zn(2+)</name>
        <dbReference type="ChEBI" id="CHEBI:29105"/>
    </cofactor>
</comment>
<dbReference type="RefSeq" id="WP_052022992.1">
    <property type="nucleotide sequence ID" value="NZ_AXCW01000139.1"/>
</dbReference>
<dbReference type="InterPro" id="IPR010979">
    <property type="entry name" value="Ribosomal_uS13-like_H2TH"/>
</dbReference>
<evidence type="ECO:0000256" key="6">
    <source>
        <dbReference type="ARBA" id="ARBA00022763"/>
    </source>
</evidence>
<dbReference type="InterPro" id="IPR015886">
    <property type="entry name" value="H2TH_FPG"/>
</dbReference>
<dbReference type="Gene3D" id="3.20.190.10">
    <property type="entry name" value="MutM-like, N-terminal"/>
    <property type="match status" value="1"/>
</dbReference>
<feature type="domain" description="FPG-type" evidence="18">
    <location>
        <begin position="274"/>
        <end position="308"/>
    </location>
</feature>
<keyword evidence="5" id="KW-0479">Metal-binding</keyword>
<dbReference type="InterPro" id="IPR000214">
    <property type="entry name" value="Znf_DNA_glyclase/AP_lyase"/>
</dbReference>
<dbReference type="OrthoDB" id="9800855at2"/>
<dbReference type="InterPro" id="IPR035937">
    <property type="entry name" value="FPG_N"/>
</dbReference>
<dbReference type="PROSITE" id="PS51068">
    <property type="entry name" value="FPG_CAT"/>
    <property type="match status" value="1"/>
</dbReference>
<dbReference type="GO" id="GO:0003684">
    <property type="term" value="F:damaged DNA binding"/>
    <property type="evidence" value="ECO:0007669"/>
    <property type="project" value="InterPro"/>
</dbReference>
<dbReference type="SUPFAM" id="SSF81624">
    <property type="entry name" value="N-terminal domain of MutM-like DNA repair proteins"/>
    <property type="match status" value="1"/>
</dbReference>
<keyword evidence="7 16" id="KW-0863">Zinc-finger</keyword>
<comment type="caution">
    <text evidence="20">The sequence shown here is derived from an EMBL/GenBank/DDBJ whole genome shotgun (WGS) entry which is preliminary data.</text>
</comment>
<evidence type="ECO:0000256" key="11">
    <source>
        <dbReference type="ARBA" id="ARBA00023204"/>
    </source>
</evidence>
<keyword evidence="13" id="KW-0511">Multifunctional enzyme</keyword>
<evidence type="ECO:0000256" key="8">
    <source>
        <dbReference type="ARBA" id="ARBA00022801"/>
    </source>
</evidence>
<evidence type="ECO:0000256" key="9">
    <source>
        <dbReference type="ARBA" id="ARBA00022833"/>
    </source>
</evidence>
<keyword evidence="21" id="KW-1185">Reference proteome</keyword>
<dbReference type="SUPFAM" id="SSF57716">
    <property type="entry name" value="Glucocorticoid receptor-like (DNA-binding domain)"/>
    <property type="match status" value="1"/>
</dbReference>
<dbReference type="Proteomes" id="UP000019753">
    <property type="component" value="Unassembled WGS sequence"/>
</dbReference>
<evidence type="ECO:0000256" key="4">
    <source>
        <dbReference type="ARBA" id="ARBA00011245"/>
    </source>
</evidence>
<dbReference type="Gene3D" id="1.10.8.50">
    <property type="match status" value="1"/>
</dbReference>
<dbReference type="FunFam" id="1.10.8.50:FF:000003">
    <property type="entry name" value="Formamidopyrimidine-DNA glycosylase"/>
    <property type="match status" value="1"/>
</dbReference>
<dbReference type="PANTHER" id="PTHR22993:SF9">
    <property type="entry name" value="FORMAMIDOPYRIMIDINE-DNA GLYCOSYLASE"/>
    <property type="match status" value="1"/>
</dbReference>
<proteinExistence type="inferred from homology"/>
<keyword evidence="9" id="KW-0862">Zinc</keyword>
<dbReference type="GO" id="GO:0008270">
    <property type="term" value="F:zinc ion binding"/>
    <property type="evidence" value="ECO:0007669"/>
    <property type="project" value="UniProtKB-KW"/>
</dbReference>
<dbReference type="GO" id="GO:0140078">
    <property type="term" value="F:class I DNA-(apurinic or apyrimidinic site) endonuclease activity"/>
    <property type="evidence" value="ECO:0007669"/>
    <property type="project" value="UniProtKB-EC"/>
</dbReference>